<evidence type="ECO:0000256" key="1">
    <source>
        <dbReference type="SAM" id="MobiDB-lite"/>
    </source>
</evidence>
<keyword evidence="2" id="KW-0812">Transmembrane</keyword>
<evidence type="ECO:0000313" key="3">
    <source>
        <dbReference type="EMBL" id="CAF9925907.1"/>
    </source>
</evidence>
<dbReference type="PROSITE" id="PS51257">
    <property type="entry name" value="PROKAR_LIPOPROTEIN"/>
    <property type="match status" value="1"/>
</dbReference>
<name>A0A8H3FN47_9LECA</name>
<dbReference type="AlphaFoldDB" id="A0A8H3FN47"/>
<reference evidence="3" key="1">
    <citation type="submission" date="2021-03" db="EMBL/GenBank/DDBJ databases">
        <authorList>
            <person name="Tagirdzhanova G."/>
        </authorList>
    </citation>
    <scope>NUCLEOTIDE SEQUENCE</scope>
</reference>
<dbReference type="Proteomes" id="UP000664521">
    <property type="component" value="Unassembled WGS sequence"/>
</dbReference>
<keyword evidence="2" id="KW-1133">Transmembrane helix</keyword>
<keyword evidence="2" id="KW-0472">Membrane</keyword>
<keyword evidence="4" id="KW-1185">Reference proteome</keyword>
<evidence type="ECO:0000256" key="2">
    <source>
        <dbReference type="SAM" id="Phobius"/>
    </source>
</evidence>
<comment type="caution">
    <text evidence="3">The sequence shown here is derived from an EMBL/GenBank/DDBJ whole genome shotgun (WGS) entry which is preliminary data.</text>
</comment>
<accession>A0A8H3FN47</accession>
<feature type="region of interest" description="Disordered" evidence="1">
    <location>
        <begin position="135"/>
        <end position="177"/>
    </location>
</feature>
<sequence length="177" mass="18827">MRISPTCNTPTSTDPQLGCISLIFIACTVTATALALLLVGLLAWRQRSKTQRARQLARQHDIELEERAFSADVFVRTESLVSDVVEPPPSYRSWCDDGDVMVVMAAPVEGTLSGCEEGEKKGGFEGAGSVDVGGADVGGAGGAGNDPMTGARHDSLDLSFEDSPVEKRFRGRELRGV</sequence>
<gene>
    <name evidence="3" type="ORF">HETSPECPRED_006203</name>
</gene>
<evidence type="ECO:0000313" key="4">
    <source>
        <dbReference type="Proteomes" id="UP000664521"/>
    </source>
</evidence>
<feature type="transmembrane region" description="Helical" evidence="2">
    <location>
        <begin position="20"/>
        <end position="44"/>
    </location>
</feature>
<organism evidence="3 4">
    <name type="scientific">Heterodermia speciosa</name>
    <dbReference type="NCBI Taxonomy" id="116794"/>
    <lineage>
        <taxon>Eukaryota</taxon>
        <taxon>Fungi</taxon>
        <taxon>Dikarya</taxon>
        <taxon>Ascomycota</taxon>
        <taxon>Pezizomycotina</taxon>
        <taxon>Lecanoromycetes</taxon>
        <taxon>OSLEUM clade</taxon>
        <taxon>Lecanoromycetidae</taxon>
        <taxon>Caliciales</taxon>
        <taxon>Physciaceae</taxon>
        <taxon>Heterodermia</taxon>
    </lineage>
</organism>
<proteinExistence type="predicted"/>
<feature type="compositionally biased region" description="Basic and acidic residues" evidence="1">
    <location>
        <begin position="164"/>
        <end position="177"/>
    </location>
</feature>
<protein>
    <submittedName>
        <fullName evidence="3">Uncharacterized protein</fullName>
    </submittedName>
</protein>
<dbReference type="EMBL" id="CAJPDS010000040">
    <property type="protein sequence ID" value="CAF9925907.1"/>
    <property type="molecule type" value="Genomic_DNA"/>
</dbReference>
<feature type="compositionally biased region" description="Gly residues" evidence="1">
    <location>
        <begin position="135"/>
        <end position="144"/>
    </location>
</feature>